<dbReference type="CDD" id="cd16037">
    <property type="entry name" value="sulfatase_like"/>
    <property type="match status" value="1"/>
</dbReference>
<keyword evidence="3" id="KW-1185">Reference proteome</keyword>
<feature type="domain" description="Sulfatase N-terminal" evidence="1">
    <location>
        <begin position="10"/>
        <end position="347"/>
    </location>
</feature>
<protein>
    <submittedName>
        <fullName evidence="2">Sulfatase</fullName>
    </submittedName>
</protein>
<dbReference type="AlphaFoldDB" id="A0A225M2Z2"/>
<dbReference type="Pfam" id="PF00884">
    <property type="entry name" value="Sulfatase"/>
    <property type="match status" value="1"/>
</dbReference>
<dbReference type="GO" id="GO:0015024">
    <property type="term" value="F:glucuronate-2-sulfatase activity"/>
    <property type="evidence" value="ECO:0007669"/>
    <property type="project" value="TreeGrafter"/>
</dbReference>
<sequence>MAVNSPTQSPNLLIIMNDEHNKKMLGCNGHPMVRTPNLDRLAARGTVFGNAYTNSPICVPARAALATGRYVHDNRCWDNAIAYDGNPPSWAHYLRDAGHEVVSIGKLHYASEQVDGGFSEQIIPMHIEAGVGDLYGLIRNPLPVRYQSRDLAHSIGPGESTYIEYDRDITARTVQWLQDHGKARRERPWVLFTSFIAPHSPLIAPPEYYALYDPDAIPMPKRAARSLHPWVQQWDDCYRFDSYFESDAQRRIAIASYFGLCSFMDANVGRILNALEAQGLAENTVVLFLSDHGDNMGARGLWGKSTMYEESAAVPLIMAGPRVRPGARVDTPVSLVDCYPTILDAVGHGAPAAGTALPGRSLFDIASNPYDAQRVAFSEYHAAGSVSGAYMLRRGNLKYIHYTHYRPELFNLRDDPEELDDLALGGRHEPELEVFRGLLSGICDPERTDAAAKADQEALIERHGGVQAIVARGGSSYTPIPGEEVRLMGNEESAAGGRQS</sequence>
<name>A0A225M2Z2_9BURK</name>
<dbReference type="PANTHER" id="PTHR46615:SF1">
    <property type="entry name" value="ARYLSULFATASE K"/>
    <property type="match status" value="1"/>
</dbReference>
<dbReference type="GO" id="GO:0004065">
    <property type="term" value="F:arylsulfatase activity"/>
    <property type="evidence" value="ECO:0007669"/>
    <property type="project" value="TreeGrafter"/>
</dbReference>
<dbReference type="InterPro" id="IPR000917">
    <property type="entry name" value="Sulfatase_N"/>
</dbReference>
<comment type="caution">
    <text evidence="2">The sequence shown here is derived from an EMBL/GenBank/DDBJ whole genome shotgun (WGS) entry which is preliminary data.</text>
</comment>
<dbReference type="InterPro" id="IPR051849">
    <property type="entry name" value="GAG-degrading_sulfatase"/>
</dbReference>
<accession>A0A225M2Z2</accession>
<organism evidence="2 3">
    <name type="scientific">Candidimonas nitroreducens</name>
    <dbReference type="NCBI Taxonomy" id="683354"/>
    <lineage>
        <taxon>Bacteria</taxon>
        <taxon>Pseudomonadati</taxon>
        <taxon>Pseudomonadota</taxon>
        <taxon>Betaproteobacteria</taxon>
        <taxon>Burkholderiales</taxon>
        <taxon>Alcaligenaceae</taxon>
        <taxon>Candidimonas</taxon>
    </lineage>
</organism>
<evidence type="ECO:0000259" key="1">
    <source>
        <dbReference type="Pfam" id="PF00884"/>
    </source>
</evidence>
<dbReference type="OrthoDB" id="9766107at2"/>
<proteinExistence type="predicted"/>
<dbReference type="SUPFAM" id="SSF53649">
    <property type="entry name" value="Alkaline phosphatase-like"/>
    <property type="match status" value="1"/>
</dbReference>
<dbReference type="PANTHER" id="PTHR46615">
    <property type="entry name" value="ARYLSULFATASE K"/>
    <property type="match status" value="1"/>
</dbReference>
<dbReference type="RefSeq" id="WP_088605271.1">
    <property type="nucleotide sequence ID" value="NZ_NJIH01000012.1"/>
</dbReference>
<evidence type="ECO:0000313" key="3">
    <source>
        <dbReference type="Proteomes" id="UP000214603"/>
    </source>
</evidence>
<gene>
    <name evidence="2" type="ORF">CEY11_20480</name>
</gene>
<dbReference type="Gene3D" id="3.40.720.10">
    <property type="entry name" value="Alkaline Phosphatase, subunit A"/>
    <property type="match status" value="1"/>
</dbReference>
<dbReference type="InterPro" id="IPR017850">
    <property type="entry name" value="Alkaline_phosphatase_core_sf"/>
</dbReference>
<evidence type="ECO:0000313" key="2">
    <source>
        <dbReference type="EMBL" id="OWT55697.1"/>
    </source>
</evidence>
<dbReference type="Proteomes" id="UP000214603">
    <property type="component" value="Unassembled WGS sequence"/>
</dbReference>
<dbReference type="EMBL" id="NJIH01000012">
    <property type="protein sequence ID" value="OWT55697.1"/>
    <property type="molecule type" value="Genomic_DNA"/>
</dbReference>
<reference evidence="3" key="1">
    <citation type="submission" date="2017-06" db="EMBL/GenBank/DDBJ databases">
        <title>Herbaspirillum phytohormonus sp. nov., isolated from the root nodule of Robinia pseudoacacia in lead-zinc mine.</title>
        <authorList>
            <person name="Fan M."/>
            <person name="Lin Y."/>
        </authorList>
    </citation>
    <scope>NUCLEOTIDE SEQUENCE [LARGE SCALE GENOMIC DNA]</scope>
    <source>
        <strain evidence="3">SC-089</strain>
    </source>
</reference>